<feature type="transmembrane region" description="Helical" evidence="2">
    <location>
        <begin position="6"/>
        <end position="25"/>
    </location>
</feature>
<dbReference type="PANTHER" id="PTHR34703">
    <property type="entry name" value="ANTIPORTER SUBUNIT MNHG2-RELATED"/>
    <property type="match status" value="1"/>
</dbReference>
<dbReference type="EMBL" id="BKAU01000006">
    <property type="protein sequence ID" value="GEP98283.1"/>
    <property type="molecule type" value="Genomic_DNA"/>
</dbReference>
<feature type="transmembrane region" description="Helical" evidence="2">
    <location>
        <begin position="37"/>
        <end position="59"/>
    </location>
</feature>
<comment type="caution">
    <text evidence="3">The sequence shown here is derived from an EMBL/GenBank/DDBJ whole genome shotgun (WGS) entry which is preliminary data.</text>
</comment>
<dbReference type="PANTHER" id="PTHR34703:SF1">
    <property type="entry name" value="ANTIPORTER SUBUNIT MNHG2-RELATED"/>
    <property type="match status" value="1"/>
</dbReference>
<reference evidence="3 4" key="1">
    <citation type="submission" date="2019-07" db="EMBL/GenBank/DDBJ databases">
        <title>Whole genome shotgun sequence of Chitinophaga cymbidii NBRC 109752.</title>
        <authorList>
            <person name="Hosoyama A."/>
            <person name="Uohara A."/>
            <person name="Ohji S."/>
            <person name="Ichikawa N."/>
        </authorList>
    </citation>
    <scope>NUCLEOTIDE SEQUENCE [LARGE SCALE GENOMIC DNA]</scope>
    <source>
        <strain evidence="3 4">NBRC 109752</strain>
    </source>
</reference>
<dbReference type="GO" id="GO:0015385">
    <property type="term" value="F:sodium:proton antiporter activity"/>
    <property type="evidence" value="ECO:0007669"/>
    <property type="project" value="TreeGrafter"/>
</dbReference>
<dbReference type="Pfam" id="PF03334">
    <property type="entry name" value="PhaG_MnhG_YufB"/>
    <property type="match status" value="1"/>
</dbReference>
<proteinExistence type="predicted"/>
<feature type="transmembrane region" description="Helical" evidence="2">
    <location>
        <begin position="65"/>
        <end position="83"/>
    </location>
</feature>
<keyword evidence="2" id="KW-0812">Transmembrane</keyword>
<sequence length="135" mass="14503">MNDIIIMVLCTVAALVILIAAIGIVRMPDFYLRLSVTIKAATLGTGLLLMAAAVFFGDISVNTKAIAIVFFLLLTTPVAGHMISRAAHFIGVKQWKGSVLDELKGKYDKTTHGLESGDNPRRNGPGSENAQEQTF</sequence>
<dbReference type="InterPro" id="IPR005133">
    <property type="entry name" value="PhaG_MnhG_YufB"/>
</dbReference>
<evidence type="ECO:0000256" key="1">
    <source>
        <dbReference type="SAM" id="MobiDB-lite"/>
    </source>
</evidence>
<keyword evidence="4" id="KW-1185">Reference proteome</keyword>
<dbReference type="OrthoDB" id="9806575at2"/>
<dbReference type="NCBIfam" id="NF009314">
    <property type="entry name" value="PRK12674.1-2"/>
    <property type="match status" value="1"/>
</dbReference>
<feature type="region of interest" description="Disordered" evidence="1">
    <location>
        <begin position="109"/>
        <end position="135"/>
    </location>
</feature>
<dbReference type="AlphaFoldDB" id="A0A512RRE8"/>
<feature type="compositionally biased region" description="Polar residues" evidence="1">
    <location>
        <begin position="126"/>
        <end position="135"/>
    </location>
</feature>
<accession>A0A512RRE8</accession>
<evidence type="ECO:0000313" key="4">
    <source>
        <dbReference type="Proteomes" id="UP000321436"/>
    </source>
</evidence>
<organism evidence="3 4">
    <name type="scientific">Chitinophaga cymbidii</name>
    <dbReference type="NCBI Taxonomy" id="1096750"/>
    <lineage>
        <taxon>Bacteria</taxon>
        <taxon>Pseudomonadati</taxon>
        <taxon>Bacteroidota</taxon>
        <taxon>Chitinophagia</taxon>
        <taxon>Chitinophagales</taxon>
        <taxon>Chitinophagaceae</taxon>
        <taxon>Chitinophaga</taxon>
    </lineage>
</organism>
<evidence type="ECO:0000313" key="3">
    <source>
        <dbReference type="EMBL" id="GEP98283.1"/>
    </source>
</evidence>
<keyword evidence="2" id="KW-0472">Membrane</keyword>
<dbReference type="RefSeq" id="WP_146866707.1">
    <property type="nucleotide sequence ID" value="NZ_BKAU01000006.1"/>
</dbReference>
<evidence type="ECO:0000256" key="2">
    <source>
        <dbReference type="SAM" id="Phobius"/>
    </source>
</evidence>
<gene>
    <name evidence="3" type="primary">mrpG</name>
    <name evidence="3" type="ORF">CCY01nite_45430</name>
</gene>
<protein>
    <submittedName>
        <fullName evidence="3">Na+/H+ antiporter subunit G</fullName>
    </submittedName>
</protein>
<keyword evidence="2" id="KW-1133">Transmembrane helix</keyword>
<name>A0A512RRE8_9BACT</name>
<dbReference type="NCBIfam" id="TIGR01300">
    <property type="entry name" value="CPA3_mnhG_phaG"/>
    <property type="match status" value="1"/>
</dbReference>
<dbReference type="Proteomes" id="UP000321436">
    <property type="component" value="Unassembled WGS sequence"/>
</dbReference>